<accession>A0A7Y9NM57</accession>
<name>A0A7Y9NM57_9BACT</name>
<evidence type="ECO:0008006" key="3">
    <source>
        <dbReference type="Google" id="ProtNLM"/>
    </source>
</evidence>
<reference evidence="1 2" key="1">
    <citation type="submission" date="2020-07" db="EMBL/GenBank/DDBJ databases">
        <title>Genomic Encyclopedia of Type Strains, Phase IV (KMG-V): Genome sequencing to study the core and pangenomes of soil and plant-associated prokaryotes.</title>
        <authorList>
            <person name="Whitman W."/>
        </authorList>
    </citation>
    <scope>NUCLEOTIDE SEQUENCE [LARGE SCALE GENOMIC DNA]</scope>
    <source>
        <strain evidence="1 2">M8UP30</strain>
    </source>
</reference>
<dbReference type="Proteomes" id="UP000534186">
    <property type="component" value="Unassembled WGS sequence"/>
</dbReference>
<dbReference type="SUPFAM" id="SSF74650">
    <property type="entry name" value="Galactose mutarotase-like"/>
    <property type="match status" value="1"/>
</dbReference>
<evidence type="ECO:0000313" key="2">
    <source>
        <dbReference type="Proteomes" id="UP000534186"/>
    </source>
</evidence>
<comment type="caution">
    <text evidence="1">The sequence shown here is derived from an EMBL/GenBank/DDBJ whole genome shotgun (WGS) entry which is preliminary data.</text>
</comment>
<dbReference type="GO" id="GO:0030246">
    <property type="term" value="F:carbohydrate binding"/>
    <property type="evidence" value="ECO:0007669"/>
    <property type="project" value="InterPro"/>
</dbReference>
<gene>
    <name evidence="1" type="ORF">HDF12_002286</name>
</gene>
<dbReference type="EMBL" id="JACCCV010000001">
    <property type="protein sequence ID" value="NYF51921.1"/>
    <property type="molecule type" value="Genomic_DNA"/>
</dbReference>
<protein>
    <recommendedName>
        <fullName evidence="3">DUF4432 family protein</fullName>
    </recommendedName>
</protein>
<organism evidence="1 2">
    <name type="scientific">Tunturiibacter lichenicola</name>
    <dbReference type="NCBI Taxonomy" id="2051959"/>
    <lineage>
        <taxon>Bacteria</taxon>
        <taxon>Pseudomonadati</taxon>
        <taxon>Acidobacteriota</taxon>
        <taxon>Terriglobia</taxon>
        <taxon>Terriglobales</taxon>
        <taxon>Acidobacteriaceae</taxon>
        <taxon>Tunturiibacter</taxon>
    </lineage>
</organism>
<evidence type="ECO:0000313" key="1">
    <source>
        <dbReference type="EMBL" id="NYF51921.1"/>
    </source>
</evidence>
<proteinExistence type="predicted"/>
<dbReference type="AlphaFoldDB" id="A0A7Y9NM57"/>
<dbReference type="GO" id="GO:0003824">
    <property type="term" value="F:catalytic activity"/>
    <property type="evidence" value="ECO:0007669"/>
    <property type="project" value="InterPro"/>
</dbReference>
<dbReference type="InterPro" id="IPR011013">
    <property type="entry name" value="Gal_mutarotase_sf_dom"/>
</dbReference>
<dbReference type="Gene3D" id="2.70.98.10">
    <property type="match status" value="1"/>
</dbReference>
<dbReference type="InterPro" id="IPR014718">
    <property type="entry name" value="GH-type_carb-bd"/>
</dbReference>
<dbReference type="GO" id="GO:0005975">
    <property type="term" value="P:carbohydrate metabolic process"/>
    <property type="evidence" value="ECO:0007669"/>
    <property type="project" value="InterPro"/>
</dbReference>
<sequence length="333" mass="36242">MERNTEQTLSLQNDLLQVRILPAFGGKITSLCSTLTGEEFLLPPLQSYHRVSSTANFDESDGGGFDECLPSVASCESIACEAPVPDHGDLWRINWNVDSHDEGIVLHADATSRPLSLTRRATLQESSLVLEYDLFNPSDSPTTWLWSAHPLLRVDAGDRIVLPSEIEEVTVEYSAADLVMRNSAVAWPRAQSSSGAVVDLSRVGAKDGRTAHKLFARMGKSGWGALYREKVGQGLVVRFDPNALPFLGMWICAGTWPTTGVEKQYTVALEPTTSNVDSLASAVLNRTARSLGARERCRWKLEIQLIGASSRLSFDDFCATVRSSSSTPAPAAT</sequence>